<evidence type="ECO:0000313" key="3">
    <source>
        <dbReference type="Proteomes" id="UP000766486"/>
    </source>
</evidence>
<evidence type="ECO:0000313" key="2">
    <source>
        <dbReference type="EMBL" id="VUC32847.1"/>
    </source>
</evidence>
<dbReference type="SMART" id="SM00471">
    <property type="entry name" value="HDc"/>
    <property type="match status" value="1"/>
</dbReference>
<dbReference type="InterPro" id="IPR050135">
    <property type="entry name" value="dGTPase-like"/>
</dbReference>
<dbReference type="Proteomes" id="UP000766486">
    <property type="component" value="Unassembled WGS sequence"/>
</dbReference>
<dbReference type="InterPro" id="IPR003607">
    <property type="entry name" value="HD/PDEase_dom"/>
</dbReference>
<dbReference type="EMBL" id="CABFNS010000851">
    <property type="protein sequence ID" value="VUC32847.1"/>
    <property type="molecule type" value="Genomic_DNA"/>
</dbReference>
<gene>
    <name evidence="2" type="ORF">CLO192961_LOCUS329095</name>
</gene>
<accession>A0ABY6UPY8</accession>
<keyword evidence="3" id="KW-1185">Reference proteome</keyword>
<dbReference type="SUPFAM" id="SSF109604">
    <property type="entry name" value="HD-domain/PDEase-like"/>
    <property type="match status" value="1"/>
</dbReference>
<sequence>MTTKVAVGHFQSLEYTSPTSPVLIRDEIHGDFTITEPVLIELLHSPCFRRLSGVLQHGLSAFLAFTPPITRFEHSVGAFLIVRRAGAKLDEQIAALLHDVSHTVLSHVMDWASLTEPGESFHEVHKDRFIELTPLPEILKRHGFADLKPLQEELYPLVEMPSPHLCADRLDYGIRDTIAFGYIKLEEGRRILASIQAHPDATSPDRLLVASDQDLALALCRGYLAADRDVWSNPTHVEISRAIGDVIGKAVRSGRLPEEQLWTLSDNEFWGVLKEATDDEGREVMDRIQSTTSMPHENGVGLHKEAKVRTLDPDVANSALWAAQQPVPLSQVSEVWAEEKRAYILARQSQRVA</sequence>
<feature type="domain" description="HD/PDEase" evidence="1">
    <location>
        <begin position="67"/>
        <end position="214"/>
    </location>
</feature>
<dbReference type="InterPro" id="IPR006674">
    <property type="entry name" value="HD_domain"/>
</dbReference>
<reference evidence="2 3" key="1">
    <citation type="submission" date="2019-06" db="EMBL/GenBank/DDBJ databases">
        <authorList>
            <person name="Broberg M."/>
        </authorList>
    </citation>
    <scope>NUCLEOTIDE SEQUENCE [LARGE SCALE GENOMIC DNA]</scope>
</reference>
<dbReference type="PANTHER" id="PTHR11373">
    <property type="entry name" value="DEOXYNUCLEOSIDE TRIPHOSPHATE TRIPHOSPHOHYDROLASE"/>
    <property type="match status" value="1"/>
</dbReference>
<proteinExistence type="predicted"/>
<evidence type="ECO:0000259" key="1">
    <source>
        <dbReference type="SMART" id="SM00471"/>
    </source>
</evidence>
<protein>
    <recommendedName>
        <fullName evidence="1">HD/PDEase domain-containing protein</fullName>
    </recommendedName>
</protein>
<comment type="caution">
    <text evidence="2">The sequence shown here is derived from an EMBL/GenBank/DDBJ whole genome shotgun (WGS) entry which is preliminary data.</text>
</comment>
<dbReference type="PANTHER" id="PTHR11373:SF4">
    <property type="entry name" value="DEOXYNUCLEOSIDE TRIPHOSPHATE TRIPHOSPHOHYDROLASE SAMHD1"/>
    <property type="match status" value="1"/>
</dbReference>
<name>A0ABY6UPY8_BIOOC</name>
<dbReference type="Gene3D" id="1.10.3210.10">
    <property type="entry name" value="Hypothetical protein af1432"/>
    <property type="match status" value="1"/>
</dbReference>
<dbReference type="Pfam" id="PF01966">
    <property type="entry name" value="HD"/>
    <property type="match status" value="1"/>
</dbReference>
<dbReference type="CDD" id="cd00077">
    <property type="entry name" value="HDc"/>
    <property type="match status" value="1"/>
</dbReference>
<organism evidence="2 3">
    <name type="scientific">Bionectria ochroleuca</name>
    <name type="common">Gliocladium roseum</name>
    <dbReference type="NCBI Taxonomy" id="29856"/>
    <lineage>
        <taxon>Eukaryota</taxon>
        <taxon>Fungi</taxon>
        <taxon>Dikarya</taxon>
        <taxon>Ascomycota</taxon>
        <taxon>Pezizomycotina</taxon>
        <taxon>Sordariomycetes</taxon>
        <taxon>Hypocreomycetidae</taxon>
        <taxon>Hypocreales</taxon>
        <taxon>Bionectriaceae</taxon>
        <taxon>Clonostachys</taxon>
    </lineage>
</organism>